<evidence type="ECO:0008006" key="5">
    <source>
        <dbReference type="Google" id="ProtNLM"/>
    </source>
</evidence>
<dbReference type="InterPro" id="IPR052501">
    <property type="entry name" value="Alpha-1-2_FucT"/>
</dbReference>
<organism evidence="3 4">
    <name type="scientific">Dictyocaulus viviparus</name>
    <name type="common">Bovine lungworm</name>
    <dbReference type="NCBI Taxonomy" id="29172"/>
    <lineage>
        <taxon>Eukaryota</taxon>
        <taxon>Metazoa</taxon>
        <taxon>Ecdysozoa</taxon>
        <taxon>Nematoda</taxon>
        <taxon>Chromadorea</taxon>
        <taxon>Rhabditida</taxon>
        <taxon>Rhabditina</taxon>
        <taxon>Rhabditomorpha</taxon>
        <taxon>Strongyloidea</taxon>
        <taxon>Metastrongylidae</taxon>
        <taxon>Dictyocaulus</taxon>
    </lineage>
</organism>
<evidence type="ECO:0000256" key="1">
    <source>
        <dbReference type="ARBA" id="ARBA00022676"/>
    </source>
</evidence>
<name>A0A0D8XLA9_DICVI</name>
<dbReference type="GO" id="GO:0005975">
    <property type="term" value="P:carbohydrate metabolic process"/>
    <property type="evidence" value="ECO:0007669"/>
    <property type="project" value="InterPro"/>
</dbReference>
<dbReference type="STRING" id="29172.A0A0D8XLA9"/>
<dbReference type="AlphaFoldDB" id="A0A0D8XLA9"/>
<protein>
    <recommendedName>
        <fullName evidence="5">L-Fucosyltransferase</fullName>
    </recommendedName>
</protein>
<dbReference type="GO" id="GO:0008107">
    <property type="term" value="F:galactoside 2-alpha-L-fucosyltransferase activity"/>
    <property type="evidence" value="ECO:0007669"/>
    <property type="project" value="InterPro"/>
</dbReference>
<reference evidence="3 4" key="1">
    <citation type="submission" date="2013-11" db="EMBL/GenBank/DDBJ databases">
        <title>Draft genome of the bovine lungworm Dictyocaulus viviparus.</title>
        <authorList>
            <person name="Mitreva M."/>
        </authorList>
    </citation>
    <scope>NUCLEOTIDE SEQUENCE [LARGE SCALE GENOMIC DNA]</scope>
    <source>
        <strain evidence="3 4">HannoverDv2000</strain>
    </source>
</reference>
<keyword evidence="1" id="KW-0328">Glycosyltransferase</keyword>
<reference evidence="4" key="2">
    <citation type="journal article" date="2016" name="Sci. Rep.">
        <title>Dictyocaulus viviparus genome, variome and transcriptome elucidate lungworm biology and support future intervention.</title>
        <authorList>
            <person name="McNulty S.N."/>
            <person name="Strube C."/>
            <person name="Rosa B.A."/>
            <person name="Martin J.C."/>
            <person name="Tyagi R."/>
            <person name="Choi Y.J."/>
            <person name="Wang Q."/>
            <person name="Hallsworth Pepin K."/>
            <person name="Zhang X."/>
            <person name="Ozersky P."/>
            <person name="Wilson R.K."/>
            <person name="Sternberg P.W."/>
            <person name="Gasser R.B."/>
            <person name="Mitreva M."/>
        </authorList>
    </citation>
    <scope>NUCLEOTIDE SEQUENCE [LARGE SCALE GENOMIC DNA]</scope>
    <source>
        <strain evidence="4">HannoverDv2000</strain>
    </source>
</reference>
<evidence type="ECO:0000256" key="2">
    <source>
        <dbReference type="ARBA" id="ARBA00022679"/>
    </source>
</evidence>
<dbReference type="InterPro" id="IPR002516">
    <property type="entry name" value="Glyco_trans_11"/>
</dbReference>
<proteinExistence type="predicted"/>
<dbReference type="OrthoDB" id="3226at2759"/>
<keyword evidence="4" id="KW-1185">Reference proteome</keyword>
<accession>A0A0D8XLA9</accession>
<keyword evidence="2" id="KW-0808">Transferase</keyword>
<dbReference type="PANTHER" id="PTHR22898">
    <property type="entry name" value="UNCHARACTERIZED GLYCOSOL TRANSFERASE-RELATED"/>
    <property type="match status" value="1"/>
</dbReference>
<dbReference type="Pfam" id="PF01531">
    <property type="entry name" value="Glyco_transf_11"/>
    <property type="match status" value="1"/>
</dbReference>
<dbReference type="GO" id="GO:0016020">
    <property type="term" value="C:membrane"/>
    <property type="evidence" value="ECO:0007669"/>
    <property type="project" value="InterPro"/>
</dbReference>
<dbReference type="EMBL" id="KN716586">
    <property type="protein sequence ID" value="KJH43161.1"/>
    <property type="molecule type" value="Genomic_DNA"/>
</dbReference>
<gene>
    <name evidence="3" type="ORF">DICVIV_10829</name>
</gene>
<dbReference type="Gene3D" id="3.40.50.11350">
    <property type="match status" value="1"/>
</dbReference>
<dbReference type="PANTHER" id="PTHR22898:SF3">
    <property type="entry name" value="ALPHA-1,2-FUCOSYLTRANSFERASE-RELATED"/>
    <property type="match status" value="1"/>
</dbReference>
<sequence>MFIVNRSYKYFSNLRRSEISQTLRGSNYAIYIANNRLYSSSRLVTKASNICVHIRRGDFTNSTMHLPSDAQFTIAGLKMLIEKAYSEDNTKPRVYIFTDNIGWTKAKVVKPFERLNVNNISLQIAIPHAHQPPNVEWEFSRMYCDWMLLTAATSTYGWWLGFLSKGQKVYYNERHFRPGDRPDEFSSLDFWLPQWIPLLNSSNNSRMIEL</sequence>
<evidence type="ECO:0000313" key="4">
    <source>
        <dbReference type="Proteomes" id="UP000053766"/>
    </source>
</evidence>
<evidence type="ECO:0000313" key="3">
    <source>
        <dbReference type="EMBL" id="KJH43161.1"/>
    </source>
</evidence>
<dbReference type="Proteomes" id="UP000053766">
    <property type="component" value="Unassembled WGS sequence"/>
</dbReference>